<keyword evidence="1" id="KW-0812">Transmembrane</keyword>
<reference evidence="2" key="1">
    <citation type="journal article" date="2020" name="Nature">
        <title>Giant virus diversity and host interactions through global metagenomics.</title>
        <authorList>
            <person name="Schulz F."/>
            <person name="Roux S."/>
            <person name="Paez-Espino D."/>
            <person name="Jungbluth S."/>
            <person name="Walsh D.A."/>
            <person name="Denef V.J."/>
            <person name="McMahon K.D."/>
            <person name="Konstantinidis K.T."/>
            <person name="Eloe-Fadrosh E.A."/>
            <person name="Kyrpides N.C."/>
            <person name="Woyke T."/>
        </authorList>
    </citation>
    <scope>NUCLEOTIDE SEQUENCE</scope>
    <source>
        <strain evidence="2">GVMAG-S-1024976-23</strain>
    </source>
</reference>
<keyword evidence="1" id="KW-0472">Membrane</keyword>
<dbReference type="AlphaFoldDB" id="A0A6C0AG68"/>
<sequence length="183" mass="19677">MAKCAVGSWTASFVKWFDFLGAFSFAFFGCIICGILMVNPFMLMSPPIALGITIGFIVVPVCFKALSSMFIQGGMHPTWTLLYWTTLIYISFIVSFAVVFYMKIKPILGTILNPSAINQLQECVKSIIEGKATNMLNSQLDAATANVTAQINNSIANAADAASPINAVNNVASNMNPSTGRIS</sequence>
<dbReference type="PROSITE" id="PS51257">
    <property type="entry name" value="PROKAR_LIPOPROTEIN"/>
    <property type="match status" value="1"/>
</dbReference>
<feature type="transmembrane region" description="Helical" evidence="1">
    <location>
        <begin position="19"/>
        <end position="38"/>
    </location>
</feature>
<dbReference type="EMBL" id="MN740603">
    <property type="protein sequence ID" value="QHS78769.1"/>
    <property type="molecule type" value="Genomic_DNA"/>
</dbReference>
<proteinExistence type="predicted"/>
<accession>A0A6C0AG68</accession>
<evidence type="ECO:0000256" key="1">
    <source>
        <dbReference type="SAM" id="Phobius"/>
    </source>
</evidence>
<evidence type="ECO:0000313" key="2">
    <source>
        <dbReference type="EMBL" id="QHS78769.1"/>
    </source>
</evidence>
<keyword evidence="1" id="KW-1133">Transmembrane helix</keyword>
<feature type="transmembrane region" description="Helical" evidence="1">
    <location>
        <begin position="50"/>
        <end position="75"/>
    </location>
</feature>
<name>A0A6C0AG68_9ZZZZ</name>
<feature type="transmembrane region" description="Helical" evidence="1">
    <location>
        <begin position="81"/>
        <end position="102"/>
    </location>
</feature>
<protein>
    <submittedName>
        <fullName evidence="2">Uncharacterized protein</fullName>
    </submittedName>
</protein>
<organism evidence="2">
    <name type="scientific">viral metagenome</name>
    <dbReference type="NCBI Taxonomy" id="1070528"/>
    <lineage>
        <taxon>unclassified sequences</taxon>
        <taxon>metagenomes</taxon>
        <taxon>organismal metagenomes</taxon>
    </lineage>
</organism>